<organism evidence="12 13">
    <name type="scientific">Manganibacter manganicus</name>
    <dbReference type="NCBI Taxonomy" id="1873176"/>
    <lineage>
        <taxon>Bacteria</taxon>
        <taxon>Pseudomonadati</taxon>
        <taxon>Pseudomonadota</taxon>
        <taxon>Alphaproteobacteria</taxon>
        <taxon>Hyphomicrobiales</taxon>
        <taxon>Phyllobacteriaceae</taxon>
        <taxon>Manganibacter</taxon>
    </lineage>
</organism>
<reference evidence="12 13" key="1">
    <citation type="journal article" date="2016" name="Int. J. Syst. Evol. Microbiol.">
        <title>Pseudaminobacter manganicus sp. nov., isolated from sludge of a manganese mine.</title>
        <authorList>
            <person name="Li J."/>
            <person name="Huang J."/>
            <person name="Liao S."/>
            <person name="Wang G."/>
        </authorList>
    </citation>
    <scope>NUCLEOTIDE SEQUENCE [LARGE SCALE GENOMIC DNA]</scope>
    <source>
        <strain evidence="12 13">JH-7</strain>
    </source>
</reference>
<evidence type="ECO:0000256" key="6">
    <source>
        <dbReference type="ARBA" id="ARBA00031445"/>
    </source>
</evidence>
<evidence type="ECO:0000313" key="12">
    <source>
        <dbReference type="EMBL" id="OQM75892.1"/>
    </source>
</evidence>
<comment type="function">
    <text evidence="1 10">Involved in lipopolysaccharide (LPS) biosynthesis. Catalyzes the transfer of 3-deoxy-D-manno-octulosonate (Kdo) residue(s) from CMP-Kdo to lipid IV(A), the tetraacyldisaccharide-1,4'-bisphosphate precursor of lipid A.</text>
</comment>
<keyword evidence="10" id="KW-1003">Cell membrane</keyword>
<evidence type="ECO:0000256" key="8">
    <source>
        <dbReference type="PIRSR" id="PIRSR639901-1"/>
    </source>
</evidence>
<evidence type="ECO:0000256" key="1">
    <source>
        <dbReference type="ARBA" id="ARBA00003394"/>
    </source>
</evidence>
<comment type="pathway">
    <text evidence="2 10">Bacterial outer membrane biogenesis; LPS core biosynthesis.</text>
</comment>
<evidence type="ECO:0000256" key="9">
    <source>
        <dbReference type="PIRSR" id="PIRSR639901-2"/>
    </source>
</evidence>
<proteinExistence type="inferred from homology"/>
<protein>
    <recommendedName>
        <fullName evidence="4 10">3-deoxy-D-manno-octulosonic acid transferase</fullName>
        <shortName evidence="10">Kdo transferase</shortName>
        <ecNumber evidence="3 10">2.4.99.12</ecNumber>
    </recommendedName>
    <alternativeName>
        <fullName evidence="6 10">Lipid IV(A) 3-deoxy-D-manno-octulosonic acid transferase</fullName>
    </alternativeName>
</protein>
<comment type="similarity">
    <text evidence="10">Belongs to the glycosyltransferase group 1 family.</text>
</comment>
<evidence type="ECO:0000313" key="13">
    <source>
        <dbReference type="Proteomes" id="UP000191905"/>
    </source>
</evidence>
<dbReference type="PANTHER" id="PTHR42755">
    <property type="entry name" value="3-DEOXY-MANNO-OCTULOSONATE CYTIDYLYLTRANSFERASE"/>
    <property type="match status" value="1"/>
</dbReference>
<evidence type="ECO:0000256" key="5">
    <source>
        <dbReference type="ARBA" id="ARBA00022679"/>
    </source>
</evidence>
<keyword evidence="10" id="KW-0448">Lipopolysaccharide biosynthesis</keyword>
<feature type="site" description="Transition state stabilizer" evidence="9">
    <location>
        <position position="212"/>
    </location>
</feature>
<dbReference type="OrthoDB" id="9789797at2"/>
<evidence type="ECO:0000256" key="2">
    <source>
        <dbReference type="ARBA" id="ARBA00004713"/>
    </source>
</evidence>
<comment type="caution">
    <text evidence="12">The sequence shown here is derived from an EMBL/GenBank/DDBJ whole genome shotgun (WGS) entry which is preliminary data.</text>
</comment>
<dbReference type="STRING" id="1873176.BFN67_03020"/>
<keyword evidence="10" id="KW-0472">Membrane</keyword>
<feature type="active site" description="Proton acceptor" evidence="8">
    <location>
        <position position="68"/>
    </location>
</feature>
<dbReference type="EC" id="2.4.99.12" evidence="3 10"/>
<dbReference type="GO" id="GO:0009244">
    <property type="term" value="P:lipopolysaccharide core region biosynthetic process"/>
    <property type="evidence" value="ECO:0007669"/>
    <property type="project" value="UniProtKB-UniRule"/>
</dbReference>
<accession>A0A1V8RRQ0</accession>
<dbReference type="Gene3D" id="3.40.50.11720">
    <property type="entry name" value="3-Deoxy-D-manno-octulosonic-acid transferase, N-terminal domain"/>
    <property type="match status" value="1"/>
</dbReference>
<sequence length="438" mass="47955">MSARWARAALSAYRLGGAAAYPLAGPYVRWRASKGKEDRERSRERYGVASRPRPEGPLIWVHAASVGETIAIVPLVENILAFGVNIVLTTGTVTSAKVVQERLGEGVIHQYVPLDLKPAISRFLNHWQPDLAIIAESEIWPMTILELGARHVPQVLVNGRLSDRSFSAWKMRPNIAEALFENLAHVVAQSEADGERFRALGARPVSVSGNLKVDTPPPPVDERALQSLKRQIGERPTWGAVSTHEGEEIMAAEIHATLRKRHSGLLTIIVPRHPDRGEALAEQMSSMGLNVVCRSKGERITADTDIFLGDTIGEMGLFLRLTEIAFVGRSLTLQGGQNPLEPAMLETAVLAGRNVQNFREAYQRLIEAGGAKLVRDRNMLAGAVNFLLSNEAARYDMMAAGTTTVEQMRGALAHTLKSLEPYIQPLIVKSRLKGAGDR</sequence>
<feature type="site" description="Transition state stabilizer" evidence="9">
    <location>
        <position position="136"/>
    </location>
</feature>
<dbReference type="InterPro" id="IPR038107">
    <property type="entry name" value="Glycos_transf_N_sf"/>
</dbReference>
<dbReference type="RefSeq" id="WP_080919439.1">
    <property type="nucleotide sequence ID" value="NZ_MDET01000012.1"/>
</dbReference>
<name>A0A1V8RRQ0_9HYPH</name>
<gene>
    <name evidence="12" type="ORF">BFN67_03020</name>
</gene>
<dbReference type="EMBL" id="MDET01000012">
    <property type="protein sequence ID" value="OQM75892.1"/>
    <property type="molecule type" value="Genomic_DNA"/>
</dbReference>
<dbReference type="InterPro" id="IPR007507">
    <property type="entry name" value="Glycos_transf_N"/>
</dbReference>
<dbReference type="Proteomes" id="UP000191905">
    <property type="component" value="Unassembled WGS sequence"/>
</dbReference>
<dbReference type="Pfam" id="PF04413">
    <property type="entry name" value="Glycos_transf_N"/>
    <property type="match status" value="1"/>
</dbReference>
<dbReference type="GO" id="GO:0009245">
    <property type="term" value="P:lipid A biosynthetic process"/>
    <property type="evidence" value="ECO:0007669"/>
    <property type="project" value="TreeGrafter"/>
</dbReference>
<keyword evidence="13" id="KW-1185">Reference proteome</keyword>
<dbReference type="AlphaFoldDB" id="A0A1V8RRQ0"/>
<evidence type="ECO:0000256" key="7">
    <source>
        <dbReference type="ARBA" id="ARBA00049183"/>
    </source>
</evidence>
<dbReference type="GO" id="GO:0043842">
    <property type="term" value="F:Kdo transferase activity"/>
    <property type="evidence" value="ECO:0007669"/>
    <property type="project" value="UniProtKB-EC"/>
</dbReference>
<comment type="catalytic activity">
    <reaction evidence="7 10">
        <text>lipid IVA (E. coli) + CMP-3-deoxy-beta-D-manno-octulosonate = alpha-Kdo-(2-&gt;6)-lipid IVA (E. coli) + CMP + H(+)</text>
        <dbReference type="Rhea" id="RHEA:28066"/>
        <dbReference type="ChEBI" id="CHEBI:15378"/>
        <dbReference type="ChEBI" id="CHEBI:58603"/>
        <dbReference type="ChEBI" id="CHEBI:60364"/>
        <dbReference type="ChEBI" id="CHEBI:60377"/>
        <dbReference type="ChEBI" id="CHEBI:85987"/>
        <dbReference type="EC" id="2.4.99.12"/>
    </reaction>
</comment>
<dbReference type="InterPro" id="IPR039901">
    <property type="entry name" value="Kdotransferase"/>
</dbReference>
<keyword evidence="5 10" id="KW-0808">Transferase</keyword>
<dbReference type="GO" id="GO:0005886">
    <property type="term" value="C:plasma membrane"/>
    <property type="evidence" value="ECO:0007669"/>
    <property type="project" value="UniProtKB-SubCell"/>
</dbReference>
<evidence type="ECO:0000256" key="3">
    <source>
        <dbReference type="ARBA" id="ARBA00012621"/>
    </source>
</evidence>
<comment type="subcellular location">
    <subcellularLocation>
        <location evidence="10">Cell membrane</location>
    </subcellularLocation>
</comment>
<evidence type="ECO:0000259" key="11">
    <source>
        <dbReference type="Pfam" id="PF04413"/>
    </source>
</evidence>
<dbReference type="UniPathway" id="UPA00958"/>
<feature type="domain" description="3-deoxy-D-manno-octulosonic-acid transferase N-terminal" evidence="11">
    <location>
        <begin position="41"/>
        <end position="214"/>
    </location>
</feature>
<evidence type="ECO:0000256" key="4">
    <source>
        <dbReference type="ARBA" id="ARBA00019077"/>
    </source>
</evidence>
<dbReference type="Gene3D" id="3.40.50.2000">
    <property type="entry name" value="Glycogen Phosphorylase B"/>
    <property type="match status" value="1"/>
</dbReference>
<evidence type="ECO:0000256" key="10">
    <source>
        <dbReference type="RuleBase" id="RU365103"/>
    </source>
</evidence>
<dbReference type="NCBIfam" id="NF004387">
    <property type="entry name" value="PRK05749.1-3"/>
    <property type="match status" value="1"/>
</dbReference>
<dbReference type="PANTHER" id="PTHR42755:SF1">
    <property type="entry name" value="3-DEOXY-D-MANNO-OCTULOSONIC ACID TRANSFERASE, MITOCHONDRIAL-RELATED"/>
    <property type="match status" value="1"/>
</dbReference>